<keyword evidence="3" id="KW-1185">Reference proteome</keyword>
<dbReference type="EMBL" id="JWZT01003352">
    <property type="protein sequence ID" value="KII66991.1"/>
    <property type="molecule type" value="Genomic_DNA"/>
</dbReference>
<dbReference type="Proteomes" id="UP000031668">
    <property type="component" value="Unassembled WGS sequence"/>
</dbReference>
<feature type="transmembrane region" description="Helical" evidence="1">
    <location>
        <begin position="102"/>
        <end position="124"/>
    </location>
</feature>
<name>A0A0C2MIT6_THEKT</name>
<gene>
    <name evidence="2" type="ORF">RF11_13466</name>
</gene>
<keyword evidence="1" id="KW-0812">Transmembrane</keyword>
<dbReference type="AlphaFoldDB" id="A0A0C2MIT6"/>
<evidence type="ECO:0000313" key="2">
    <source>
        <dbReference type="EMBL" id="KII66991.1"/>
    </source>
</evidence>
<keyword evidence="1" id="KW-1133">Transmembrane helix</keyword>
<accession>A0A0C2MIT6</accession>
<evidence type="ECO:0000256" key="1">
    <source>
        <dbReference type="SAM" id="Phobius"/>
    </source>
</evidence>
<organism evidence="2 3">
    <name type="scientific">Thelohanellus kitauei</name>
    <name type="common">Myxosporean</name>
    <dbReference type="NCBI Taxonomy" id="669202"/>
    <lineage>
        <taxon>Eukaryota</taxon>
        <taxon>Metazoa</taxon>
        <taxon>Cnidaria</taxon>
        <taxon>Myxozoa</taxon>
        <taxon>Myxosporea</taxon>
        <taxon>Bivalvulida</taxon>
        <taxon>Platysporina</taxon>
        <taxon>Myxobolidae</taxon>
        <taxon>Thelohanellus</taxon>
    </lineage>
</organism>
<feature type="transmembrane region" description="Helical" evidence="1">
    <location>
        <begin position="154"/>
        <end position="177"/>
    </location>
</feature>
<reference evidence="2 3" key="1">
    <citation type="journal article" date="2014" name="Genome Biol. Evol.">
        <title>The genome of the myxosporean Thelohanellus kitauei shows adaptations to nutrient acquisition within its fish host.</title>
        <authorList>
            <person name="Yang Y."/>
            <person name="Xiong J."/>
            <person name="Zhou Z."/>
            <person name="Huo F."/>
            <person name="Miao W."/>
            <person name="Ran C."/>
            <person name="Liu Y."/>
            <person name="Zhang J."/>
            <person name="Feng J."/>
            <person name="Wang M."/>
            <person name="Wang M."/>
            <person name="Wang L."/>
            <person name="Yao B."/>
        </authorList>
    </citation>
    <scope>NUCLEOTIDE SEQUENCE [LARGE SCALE GENOMIC DNA]</scope>
    <source>
        <strain evidence="2">Wuqing</strain>
    </source>
</reference>
<evidence type="ECO:0000313" key="3">
    <source>
        <dbReference type="Proteomes" id="UP000031668"/>
    </source>
</evidence>
<feature type="transmembrane region" description="Helical" evidence="1">
    <location>
        <begin position="7"/>
        <end position="30"/>
    </location>
</feature>
<proteinExistence type="predicted"/>
<keyword evidence="1" id="KW-0472">Membrane</keyword>
<protein>
    <submittedName>
        <fullName evidence="2">Uncharacterized protein</fullName>
    </submittedName>
</protein>
<feature type="transmembrane region" description="Helical" evidence="1">
    <location>
        <begin position="69"/>
        <end position="90"/>
    </location>
</feature>
<sequence>MKNTWSTVIFCCLEGLLLASFVAFLISLIVPDLFSICVSSGEERTCASFGVFDLNYRQVKMAYEETTGLFMGIRVLVFFCTLLVLLSAIAAPLGYLWKKYNIFSQASVLGTMVFLIILSILYTIQWCQSKLTGSSFIVPFRFHELRPISQNLSFPFLLAALYPMILIFCSMGVFIQFTSGDEQLFQRI</sequence>
<comment type="caution">
    <text evidence="2">The sequence shown here is derived from an EMBL/GenBank/DDBJ whole genome shotgun (WGS) entry which is preliminary data.</text>
</comment>